<keyword evidence="2" id="KW-0732">Signal</keyword>
<keyword evidence="1" id="KW-0812">Transmembrane</keyword>
<dbReference type="InterPro" id="IPR043993">
    <property type="entry name" value="T4SS_pilin"/>
</dbReference>
<evidence type="ECO:0000313" key="4">
    <source>
        <dbReference type="Proteomes" id="UP000229972"/>
    </source>
</evidence>
<proteinExistence type="predicted"/>
<keyword evidence="1" id="KW-0472">Membrane</keyword>
<dbReference type="Proteomes" id="UP000229972">
    <property type="component" value="Unassembled WGS sequence"/>
</dbReference>
<sequence>MKLTGKLLLVIIVFSLFIFNSASAALINSGSETATNFNTFLETGGKIAYNITATPESIMTTVVRILLSVLGIIFLIIILIAGSAWMRANGNEEKIQKAKDTLKNTLIGLVLVLIAYALSADLGQILATIFLKAN</sequence>
<feature type="chain" id="PRO_5013755919" evidence="2">
    <location>
        <begin position="25"/>
        <end position="134"/>
    </location>
</feature>
<reference evidence="4" key="1">
    <citation type="submission" date="2017-09" db="EMBL/GenBank/DDBJ databases">
        <title>Depth-based differentiation of microbial function through sediment-hosted aquifers and enrichment of novel symbionts in the deep terrestrial subsurface.</title>
        <authorList>
            <person name="Probst A.J."/>
            <person name="Ladd B."/>
            <person name="Jarett J.K."/>
            <person name="Geller-Mcgrath D.E."/>
            <person name="Sieber C.M.K."/>
            <person name="Emerson J.B."/>
            <person name="Anantharaman K."/>
            <person name="Thomas B.C."/>
            <person name="Malmstrom R."/>
            <person name="Stieglmeier M."/>
            <person name="Klingl A."/>
            <person name="Woyke T."/>
            <person name="Ryan C.M."/>
            <person name="Banfield J.F."/>
        </authorList>
    </citation>
    <scope>NUCLEOTIDE SEQUENCE [LARGE SCALE GENOMIC DNA]</scope>
</reference>
<organism evidence="3 4">
    <name type="scientific">Candidatus Falkowbacteria bacterium CG10_big_fil_rev_8_21_14_0_10_37_18</name>
    <dbReference type="NCBI Taxonomy" id="1974562"/>
    <lineage>
        <taxon>Bacteria</taxon>
        <taxon>Candidatus Falkowiibacteriota</taxon>
    </lineage>
</organism>
<dbReference type="Pfam" id="PF18895">
    <property type="entry name" value="T4SS_pilin"/>
    <property type="match status" value="1"/>
</dbReference>
<protein>
    <submittedName>
        <fullName evidence="3">Uncharacterized protein</fullName>
    </submittedName>
</protein>
<keyword evidence="1" id="KW-1133">Transmembrane helix</keyword>
<dbReference type="EMBL" id="PFAL01000031">
    <property type="protein sequence ID" value="PIR95266.1"/>
    <property type="molecule type" value="Genomic_DNA"/>
</dbReference>
<evidence type="ECO:0000256" key="2">
    <source>
        <dbReference type="SAM" id="SignalP"/>
    </source>
</evidence>
<comment type="caution">
    <text evidence="3">The sequence shown here is derived from an EMBL/GenBank/DDBJ whole genome shotgun (WGS) entry which is preliminary data.</text>
</comment>
<evidence type="ECO:0000256" key="1">
    <source>
        <dbReference type="SAM" id="Phobius"/>
    </source>
</evidence>
<feature type="transmembrane region" description="Helical" evidence="1">
    <location>
        <begin position="106"/>
        <end position="131"/>
    </location>
</feature>
<accession>A0A2H0V832</accession>
<feature type="signal peptide" evidence="2">
    <location>
        <begin position="1"/>
        <end position="24"/>
    </location>
</feature>
<gene>
    <name evidence="3" type="ORF">COT93_03370</name>
</gene>
<dbReference type="AlphaFoldDB" id="A0A2H0V832"/>
<evidence type="ECO:0000313" key="3">
    <source>
        <dbReference type="EMBL" id="PIR95266.1"/>
    </source>
</evidence>
<feature type="transmembrane region" description="Helical" evidence="1">
    <location>
        <begin position="65"/>
        <end position="85"/>
    </location>
</feature>
<name>A0A2H0V832_9BACT</name>